<keyword evidence="1" id="KW-1133">Transmembrane helix</keyword>
<sequence>MDTVGAKPQDLWPTGIKLEKLFAHQTKYLVACSSSLHPGFKSHQDQLSFYPSGVNKTKHQSSIRGGIDYSPPCKISGFGPMLETLILPGYRICKGLAEIPLGYFLFLVSSLTCVHVAFHF</sequence>
<evidence type="ECO:0000313" key="3">
    <source>
        <dbReference type="Proteomes" id="UP001162480"/>
    </source>
</evidence>
<feature type="transmembrane region" description="Helical" evidence="1">
    <location>
        <begin position="101"/>
        <end position="118"/>
    </location>
</feature>
<dbReference type="Proteomes" id="UP001162480">
    <property type="component" value="Chromosome 22"/>
</dbReference>
<accession>A0AA36FHC0</accession>
<proteinExistence type="predicted"/>
<dbReference type="AlphaFoldDB" id="A0AA36FHC0"/>
<reference evidence="2" key="1">
    <citation type="submission" date="2023-08" db="EMBL/GenBank/DDBJ databases">
        <authorList>
            <person name="Alioto T."/>
            <person name="Alioto T."/>
            <person name="Gomez Garrido J."/>
        </authorList>
    </citation>
    <scope>NUCLEOTIDE SEQUENCE</scope>
</reference>
<keyword evidence="3" id="KW-1185">Reference proteome</keyword>
<keyword evidence="1" id="KW-0812">Transmembrane</keyword>
<organism evidence="2 3">
    <name type="scientific">Octopus vulgaris</name>
    <name type="common">Common octopus</name>
    <dbReference type="NCBI Taxonomy" id="6645"/>
    <lineage>
        <taxon>Eukaryota</taxon>
        <taxon>Metazoa</taxon>
        <taxon>Spiralia</taxon>
        <taxon>Lophotrochozoa</taxon>
        <taxon>Mollusca</taxon>
        <taxon>Cephalopoda</taxon>
        <taxon>Coleoidea</taxon>
        <taxon>Octopodiformes</taxon>
        <taxon>Octopoda</taxon>
        <taxon>Incirrata</taxon>
        <taxon>Octopodidae</taxon>
        <taxon>Octopus</taxon>
    </lineage>
</organism>
<name>A0AA36FHC0_OCTVU</name>
<evidence type="ECO:0000313" key="2">
    <source>
        <dbReference type="EMBL" id="CAI9738710.1"/>
    </source>
</evidence>
<dbReference type="EMBL" id="OX597835">
    <property type="protein sequence ID" value="CAI9738710.1"/>
    <property type="molecule type" value="Genomic_DNA"/>
</dbReference>
<keyword evidence="1" id="KW-0472">Membrane</keyword>
<gene>
    <name evidence="2" type="ORF">OCTVUL_1B009928</name>
</gene>
<protein>
    <submittedName>
        <fullName evidence="2">Uncharacterized protein</fullName>
    </submittedName>
</protein>
<evidence type="ECO:0000256" key="1">
    <source>
        <dbReference type="SAM" id="Phobius"/>
    </source>
</evidence>